<keyword evidence="3" id="KW-1185">Reference proteome</keyword>
<evidence type="ECO:0000313" key="3">
    <source>
        <dbReference type="Proteomes" id="UP001201812"/>
    </source>
</evidence>
<dbReference type="SUPFAM" id="SSF54637">
    <property type="entry name" value="Thioesterase/thiol ester dehydrase-isomerase"/>
    <property type="match status" value="2"/>
</dbReference>
<dbReference type="PANTHER" id="PTHR11066">
    <property type="entry name" value="ACYL-COA THIOESTERASE"/>
    <property type="match status" value="1"/>
</dbReference>
<sequence length="238" mass="27034">MMDSEDKYNTLQSILNCFALQRIDKLNWRAEPPHFGGAVLKSRLFGGQIAAQIYAVSKQLSVHTTILNLDVSFIAPGNTLEPVLYRADTKSEKIFLVDAVQSQRLIARGVVRVDILFYLQCGYYCGFLHSTVWSTDECFSVAKWERNGNEETRIFSSIIHPTKIVCDRLNAQSEILSAASLRHQIRFESDEKINPLEYFLMESENEVISHNCALVKGRIFDDKGQLLLTFTQQSFISG</sequence>
<name>A0AAD4N6T0_9BILA</name>
<gene>
    <name evidence="2" type="ORF">DdX_06002</name>
</gene>
<organism evidence="2 3">
    <name type="scientific">Ditylenchus destructor</name>
    <dbReference type="NCBI Taxonomy" id="166010"/>
    <lineage>
        <taxon>Eukaryota</taxon>
        <taxon>Metazoa</taxon>
        <taxon>Ecdysozoa</taxon>
        <taxon>Nematoda</taxon>
        <taxon>Chromadorea</taxon>
        <taxon>Rhabditida</taxon>
        <taxon>Tylenchina</taxon>
        <taxon>Tylenchomorpha</taxon>
        <taxon>Sphaerularioidea</taxon>
        <taxon>Anguinidae</taxon>
        <taxon>Anguininae</taxon>
        <taxon>Ditylenchus</taxon>
    </lineage>
</organism>
<protein>
    <submittedName>
        <fullName evidence="2">Thioesterase-like superfamily domain-containing protein</fullName>
    </submittedName>
</protein>
<dbReference type="PANTHER" id="PTHR11066:SF34">
    <property type="entry name" value="ACYL-COENZYME A THIOESTERASE 8"/>
    <property type="match status" value="1"/>
</dbReference>
<dbReference type="Gene3D" id="3.10.129.10">
    <property type="entry name" value="Hotdog Thioesterase"/>
    <property type="match status" value="1"/>
</dbReference>
<accession>A0AAD4N6T0</accession>
<dbReference type="InterPro" id="IPR029069">
    <property type="entry name" value="HotDog_dom_sf"/>
</dbReference>
<dbReference type="InterPro" id="IPR042171">
    <property type="entry name" value="Acyl-CoA_hotdog"/>
</dbReference>
<comment type="caution">
    <text evidence="2">The sequence shown here is derived from an EMBL/GenBank/DDBJ whole genome shotgun (WGS) entry which is preliminary data.</text>
</comment>
<dbReference type="GO" id="GO:0047617">
    <property type="term" value="F:fatty acyl-CoA hydrolase activity"/>
    <property type="evidence" value="ECO:0007669"/>
    <property type="project" value="InterPro"/>
</dbReference>
<dbReference type="AlphaFoldDB" id="A0AAD4N6T0"/>
<dbReference type="Proteomes" id="UP001201812">
    <property type="component" value="Unassembled WGS sequence"/>
</dbReference>
<evidence type="ECO:0000313" key="2">
    <source>
        <dbReference type="EMBL" id="KAI1718889.1"/>
    </source>
</evidence>
<reference evidence="2" key="1">
    <citation type="submission" date="2022-01" db="EMBL/GenBank/DDBJ databases">
        <title>Genome Sequence Resource for Two Populations of Ditylenchus destructor, the Migratory Endoparasitic Phytonematode.</title>
        <authorList>
            <person name="Zhang H."/>
            <person name="Lin R."/>
            <person name="Xie B."/>
        </authorList>
    </citation>
    <scope>NUCLEOTIDE SEQUENCE</scope>
    <source>
        <strain evidence="2">BazhouSP</strain>
    </source>
</reference>
<dbReference type="GO" id="GO:0006637">
    <property type="term" value="P:acyl-CoA metabolic process"/>
    <property type="evidence" value="ECO:0007669"/>
    <property type="project" value="InterPro"/>
</dbReference>
<dbReference type="EMBL" id="JAKKPZ010000007">
    <property type="protein sequence ID" value="KAI1718889.1"/>
    <property type="molecule type" value="Genomic_DNA"/>
</dbReference>
<dbReference type="GO" id="GO:0009062">
    <property type="term" value="P:fatty acid catabolic process"/>
    <property type="evidence" value="ECO:0007669"/>
    <property type="project" value="TreeGrafter"/>
</dbReference>
<comment type="similarity">
    <text evidence="1">Belongs to the C/M/P thioester hydrolase family.</text>
</comment>
<dbReference type="Gene3D" id="2.40.160.210">
    <property type="entry name" value="Acyl-CoA thioesterase, double hotdog domain"/>
    <property type="match status" value="1"/>
</dbReference>
<evidence type="ECO:0000256" key="1">
    <source>
        <dbReference type="ARBA" id="ARBA00006538"/>
    </source>
</evidence>
<proteinExistence type="inferred from homology"/>
<dbReference type="InterPro" id="IPR003703">
    <property type="entry name" value="Acyl_CoA_thio"/>
</dbReference>